<keyword evidence="2" id="KW-1185">Reference proteome</keyword>
<proteinExistence type="predicted"/>
<protein>
    <submittedName>
        <fullName evidence="1">Uncharacterized protein</fullName>
    </submittedName>
</protein>
<evidence type="ECO:0000313" key="1">
    <source>
        <dbReference type="EMBL" id="SDZ99150.1"/>
    </source>
</evidence>
<gene>
    <name evidence="1" type="ORF">SAMN04488525_101807</name>
</gene>
<reference evidence="1 2" key="1">
    <citation type="submission" date="2016-10" db="EMBL/GenBank/DDBJ databases">
        <authorList>
            <person name="Varghese N."/>
            <person name="Submissions S."/>
        </authorList>
    </citation>
    <scope>NUCLEOTIDE SEQUENCE [LARGE SCALE GENOMIC DNA]</scope>
    <source>
        <strain evidence="1 2">DSM 14526</strain>
    </source>
</reference>
<accession>A0AB37ZXM9</accession>
<sequence>MRAILLNHVHYGIMEEFPEYYDVKTIDTFLASDGKKKSFLTNRTRTIEKTGMEVIEDVLLDV</sequence>
<name>A0AB37ZXM9_9LACT</name>
<evidence type="ECO:0000313" key="2">
    <source>
        <dbReference type="Proteomes" id="UP000199042"/>
    </source>
</evidence>
<dbReference type="AlphaFoldDB" id="A0AB37ZXM9"/>
<dbReference type="Proteomes" id="UP000199042">
    <property type="component" value="Unassembled WGS sequence"/>
</dbReference>
<comment type="caution">
    <text evidence="1">The sequence shown here is derived from an EMBL/GenBank/DDBJ whole genome shotgun (WGS) entry which is preliminary data.</text>
</comment>
<organism evidence="1 2">
    <name type="scientific">Trichococcus collinsii</name>
    <dbReference type="NCBI Taxonomy" id="157076"/>
    <lineage>
        <taxon>Bacteria</taxon>
        <taxon>Bacillati</taxon>
        <taxon>Bacillota</taxon>
        <taxon>Bacilli</taxon>
        <taxon>Lactobacillales</taxon>
        <taxon>Carnobacteriaceae</taxon>
        <taxon>Trichococcus</taxon>
    </lineage>
</organism>
<dbReference type="RefSeq" id="WP_086986850.1">
    <property type="nucleotide sequence ID" value="NZ_FJNA01000002.1"/>
</dbReference>
<dbReference type="EMBL" id="FNQH01000001">
    <property type="protein sequence ID" value="SDZ99150.1"/>
    <property type="molecule type" value="Genomic_DNA"/>
</dbReference>